<proteinExistence type="predicted"/>
<gene>
    <name evidence="1" type="ORF">ACFOX0_30085</name>
</gene>
<keyword evidence="2" id="KW-1185">Reference proteome</keyword>
<name>A0ABV8KVX8_9ACTN</name>
<reference evidence="2" key="1">
    <citation type="journal article" date="2019" name="Int. J. Syst. Evol. Microbiol.">
        <title>The Global Catalogue of Microorganisms (GCM) 10K type strain sequencing project: providing services to taxonomists for standard genome sequencing and annotation.</title>
        <authorList>
            <consortium name="The Broad Institute Genomics Platform"/>
            <consortium name="The Broad Institute Genome Sequencing Center for Infectious Disease"/>
            <person name="Wu L."/>
            <person name="Ma J."/>
        </authorList>
    </citation>
    <scope>NUCLEOTIDE SEQUENCE [LARGE SCALE GENOMIC DNA]</scope>
    <source>
        <strain evidence="2">2902at01</strain>
    </source>
</reference>
<dbReference type="EMBL" id="JBHSBN010000034">
    <property type="protein sequence ID" value="MFC4110159.1"/>
    <property type="molecule type" value="Genomic_DNA"/>
</dbReference>
<dbReference type="Proteomes" id="UP001595868">
    <property type="component" value="Unassembled WGS sequence"/>
</dbReference>
<protein>
    <recommendedName>
        <fullName evidence="3">DUF2171 domain-containing protein</fullName>
    </recommendedName>
</protein>
<comment type="caution">
    <text evidence="1">The sequence shown here is derived from an EMBL/GenBank/DDBJ whole genome shotgun (WGS) entry which is preliminary data.</text>
</comment>
<sequence length="124" mass="12614">MQPDVPNGPVLLDRIAPGMRVIDATGAEVGTVTAVRSGDPNAVVAQEPSDGDGVLAGKVPHTEEGDEPAVPADLAARLLRTGYLRLTGDRSGPDCYVEADQISEVTADAVRLAVPGTTLAVGTA</sequence>
<organism evidence="1 2">
    <name type="scientific">Micromonospora zhanjiangensis</name>
    <dbReference type="NCBI Taxonomy" id="1522057"/>
    <lineage>
        <taxon>Bacteria</taxon>
        <taxon>Bacillati</taxon>
        <taxon>Actinomycetota</taxon>
        <taxon>Actinomycetes</taxon>
        <taxon>Micromonosporales</taxon>
        <taxon>Micromonosporaceae</taxon>
        <taxon>Micromonospora</taxon>
    </lineage>
</organism>
<evidence type="ECO:0000313" key="1">
    <source>
        <dbReference type="EMBL" id="MFC4110159.1"/>
    </source>
</evidence>
<evidence type="ECO:0000313" key="2">
    <source>
        <dbReference type="Proteomes" id="UP001595868"/>
    </source>
</evidence>
<evidence type="ECO:0008006" key="3">
    <source>
        <dbReference type="Google" id="ProtNLM"/>
    </source>
</evidence>
<dbReference type="RefSeq" id="WP_377552331.1">
    <property type="nucleotide sequence ID" value="NZ_JBHSBN010000034.1"/>
</dbReference>
<accession>A0ABV8KVX8</accession>